<name>A0A367YUY1_9ACTN</name>
<feature type="region of interest" description="Disordered" evidence="1">
    <location>
        <begin position="59"/>
        <end position="83"/>
    </location>
</feature>
<dbReference type="AlphaFoldDB" id="A0A367YUY1"/>
<proteinExistence type="predicted"/>
<keyword evidence="5" id="KW-1185">Reference proteome</keyword>
<feature type="transmembrane region" description="Helical" evidence="2">
    <location>
        <begin position="29"/>
        <end position="50"/>
    </location>
</feature>
<dbReference type="EMBL" id="QOUI01000005">
    <property type="protein sequence ID" value="RCK69610.1"/>
    <property type="molecule type" value="Genomic_DNA"/>
</dbReference>
<evidence type="ECO:0000259" key="3">
    <source>
        <dbReference type="Pfam" id="PF20059"/>
    </source>
</evidence>
<protein>
    <recommendedName>
        <fullName evidence="3">DUF6458 domain-containing protein</fullName>
    </recommendedName>
</protein>
<dbReference type="InterPro" id="IPR045597">
    <property type="entry name" value="DUF6458"/>
</dbReference>
<evidence type="ECO:0000313" key="5">
    <source>
        <dbReference type="Proteomes" id="UP000252770"/>
    </source>
</evidence>
<feature type="domain" description="DUF6458" evidence="3">
    <location>
        <begin position="1"/>
        <end position="75"/>
    </location>
</feature>
<dbReference type="Proteomes" id="UP000252770">
    <property type="component" value="Unassembled WGS sequence"/>
</dbReference>
<accession>A0A367YUY1</accession>
<sequence>MKIGPGIALLVIGAILAFAVDVDLEAVDLQLIGYILMGAGVIGIIIGLIWMQSARAPRRSTTRRVVDDGSRPPREEYTERDLH</sequence>
<comment type="caution">
    <text evidence="4">The sequence shown here is derived from an EMBL/GenBank/DDBJ whole genome shotgun (WGS) entry which is preliminary data.</text>
</comment>
<keyword evidence="2" id="KW-0472">Membrane</keyword>
<keyword evidence="2" id="KW-1133">Transmembrane helix</keyword>
<dbReference type="Pfam" id="PF20059">
    <property type="entry name" value="DUF6458"/>
    <property type="match status" value="1"/>
</dbReference>
<evidence type="ECO:0000256" key="1">
    <source>
        <dbReference type="SAM" id="MobiDB-lite"/>
    </source>
</evidence>
<evidence type="ECO:0000256" key="2">
    <source>
        <dbReference type="SAM" id="Phobius"/>
    </source>
</evidence>
<feature type="compositionally biased region" description="Basic and acidic residues" evidence="1">
    <location>
        <begin position="64"/>
        <end position="83"/>
    </location>
</feature>
<dbReference type="RefSeq" id="WP_114126371.1">
    <property type="nucleotide sequence ID" value="NZ_QOUI01000005.1"/>
</dbReference>
<gene>
    <name evidence="4" type="ORF">DT076_09110</name>
</gene>
<organism evidence="4 5">
    <name type="scientific">Desertihabitans brevis</name>
    <dbReference type="NCBI Taxonomy" id="2268447"/>
    <lineage>
        <taxon>Bacteria</taxon>
        <taxon>Bacillati</taxon>
        <taxon>Actinomycetota</taxon>
        <taxon>Actinomycetes</taxon>
        <taxon>Propionibacteriales</taxon>
        <taxon>Propionibacteriaceae</taxon>
        <taxon>Desertihabitans</taxon>
    </lineage>
</organism>
<evidence type="ECO:0000313" key="4">
    <source>
        <dbReference type="EMBL" id="RCK69610.1"/>
    </source>
</evidence>
<reference evidence="4 5" key="1">
    <citation type="submission" date="2018-07" db="EMBL/GenBank/DDBJ databases">
        <title>Desertimonas flava gen. nov. sp. nov.</title>
        <authorList>
            <person name="Liu S."/>
        </authorList>
    </citation>
    <scope>NUCLEOTIDE SEQUENCE [LARGE SCALE GENOMIC DNA]</scope>
    <source>
        <strain evidence="4 5">16Sb5-5</strain>
    </source>
</reference>
<keyword evidence="2" id="KW-0812">Transmembrane</keyword>